<sequence>MSLNGGGSRGFYFNTVLSLARSLAAHRQAPIEKVQKLQCMCPVDFRGVFQLDERRRDAVIALGIFLVESNLQHKDTIVPYLLGLLKGLPKVQWIEESSERKGRDVAQRDETFRGQILEAVMDIMQVLQEYLCRYTVPTLLGVARAFGRYSNTDEPLLSKLFPRPVTPVPPTSDDSDATHRRSFNDFRSILPSSLLTVYQEDTLKRSYLPDGSAVDPEYYFSTISSSFSVSPLFTGSSSGEFHVPLDMLRQLLQMVELFVSESFLKSLDDSLAELLELSPGLRLYYKTFSDSLYVAIFKMLRDTLYNLKDLQTDFVKEVHDFVLEQFSSSQSELQRILHDVEYLHSELSPLKLRCQANAACVDLMVWAVTEEQGAENLCTKLSEKLQSKTSSKVIIAHMPLLICCLQLYKYHSQYTPAGGEIKIHVTNEHSQSTLSTQSKKSQPSMYEQLRDISIDNICR</sequence>
<gene>
    <name evidence="3" type="ORF">FQN60_008051</name>
</gene>
<accession>A0A5J5CU99</accession>
<evidence type="ECO:0000313" key="3">
    <source>
        <dbReference type="EMBL" id="KAA8584266.1"/>
    </source>
</evidence>
<name>A0A5J5CU99_9PERO</name>
<protein>
    <recommendedName>
        <fullName evidence="2">PI4-kinase N-terminal domain-containing protein</fullName>
    </recommendedName>
</protein>
<organism evidence="3 4">
    <name type="scientific">Etheostoma spectabile</name>
    <name type="common">orangethroat darter</name>
    <dbReference type="NCBI Taxonomy" id="54343"/>
    <lineage>
        <taxon>Eukaryota</taxon>
        <taxon>Metazoa</taxon>
        <taxon>Chordata</taxon>
        <taxon>Craniata</taxon>
        <taxon>Vertebrata</taxon>
        <taxon>Euteleostomi</taxon>
        <taxon>Actinopterygii</taxon>
        <taxon>Neopterygii</taxon>
        <taxon>Teleostei</taxon>
        <taxon>Neoteleostei</taxon>
        <taxon>Acanthomorphata</taxon>
        <taxon>Eupercaria</taxon>
        <taxon>Perciformes</taxon>
        <taxon>Percoidei</taxon>
        <taxon>Percidae</taxon>
        <taxon>Etheostomatinae</taxon>
        <taxon>Etheostoma</taxon>
    </lineage>
</organism>
<evidence type="ECO:0000259" key="2">
    <source>
        <dbReference type="Pfam" id="PF19274"/>
    </source>
</evidence>
<dbReference type="AlphaFoldDB" id="A0A5J5CU99"/>
<reference evidence="3 4" key="1">
    <citation type="submission" date="2019-08" db="EMBL/GenBank/DDBJ databases">
        <title>A chromosome-level genome assembly, high-density linkage maps, and genome scans reveal the genomic architecture of hybrid incompatibilities underlying speciation via character displacement in darters (Percidae: Etheostominae).</title>
        <authorList>
            <person name="Moran R.L."/>
            <person name="Catchen J.M."/>
            <person name="Fuller R.C."/>
        </authorList>
    </citation>
    <scope>NUCLEOTIDE SEQUENCE [LARGE SCALE GENOMIC DNA]</scope>
    <source>
        <strain evidence="3">EspeVRDwgs_2016</strain>
        <tissue evidence="3">Muscle</tissue>
    </source>
</reference>
<dbReference type="InterPro" id="IPR045495">
    <property type="entry name" value="PI4K_N"/>
</dbReference>
<comment type="similarity">
    <text evidence="1">Belongs to the PI3/PI4-kinase family. Type III PI4K subfamily.</text>
</comment>
<feature type="domain" description="PI4-kinase N-terminal" evidence="2">
    <location>
        <begin position="297"/>
        <end position="406"/>
    </location>
</feature>
<keyword evidence="4" id="KW-1185">Reference proteome</keyword>
<dbReference type="EMBL" id="VOFY01000016">
    <property type="protein sequence ID" value="KAA8584266.1"/>
    <property type="molecule type" value="Genomic_DNA"/>
</dbReference>
<dbReference type="Pfam" id="PF19274">
    <property type="entry name" value="PI4K_N"/>
    <property type="match status" value="1"/>
</dbReference>
<evidence type="ECO:0000313" key="4">
    <source>
        <dbReference type="Proteomes" id="UP000327493"/>
    </source>
</evidence>
<dbReference type="Proteomes" id="UP000327493">
    <property type="component" value="Chromosome 16"/>
</dbReference>
<comment type="caution">
    <text evidence="3">The sequence shown here is derived from an EMBL/GenBank/DDBJ whole genome shotgun (WGS) entry which is preliminary data.</text>
</comment>
<evidence type="ECO:0000256" key="1">
    <source>
        <dbReference type="ARBA" id="ARBA00006209"/>
    </source>
</evidence>
<proteinExistence type="inferred from homology"/>